<reference evidence="2 3" key="1">
    <citation type="submission" date="2020-08" db="EMBL/GenBank/DDBJ databases">
        <title>A Genomic Blueprint of the Chicken Gut Microbiome.</title>
        <authorList>
            <person name="Gilroy R."/>
            <person name="Ravi A."/>
            <person name="Getino M."/>
            <person name="Pursley I."/>
            <person name="Horton D.L."/>
            <person name="Alikhan N.-F."/>
            <person name="Baker D."/>
            <person name="Gharbi K."/>
            <person name="Hall N."/>
            <person name="Watson M."/>
            <person name="Adriaenssens E.M."/>
            <person name="Foster-Nyarko E."/>
            <person name="Jarju S."/>
            <person name="Secka A."/>
            <person name="Antonio M."/>
            <person name="Oren A."/>
            <person name="Chaudhuri R."/>
            <person name="La Ragione R.M."/>
            <person name="Hildebrand F."/>
            <person name="Pallen M.J."/>
        </authorList>
    </citation>
    <scope>NUCLEOTIDE SEQUENCE [LARGE SCALE GENOMIC DNA]</scope>
    <source>
        <strain evidence="2 3">Sa2BUA9</strain>
    </source>
</reference>
<evidence type="ECO:0000259" key="1">
    <source>
        <dbReference type="SMART" id="SM00873"/>
    </source>
</evidence>
<dbReference type="Gene3D" id="3.50.40.10">
    <property type="entry name" value="Phenylalanyl-trna Synthetase, Chain B, domain 3"/>
    <property type="match status" value="1"/>
</dbReference>
<comment type="caution">
    <text evidence="2">The sequence shown here is derived from an EMBL/GenBank/DDBJ whole genome shotgun (WGS) entry which is preliminary data.</text>
</comment>
<dbReference type="SMART" id="SM00873">
    <property type="entry name" value="B3_4"/>
    <property type="match status" value="1"/>
</dbReference>
<organism evidence="2 3">
    <name type="scientific">Psychrobacillus faecigallinarum</name>
    <dbReference type="NCBI Taxonomy" id="2762235"/>
    <lineage>
        <taxon>Bacteria</taxon>
        <taxon>Bacillati</taxon>
        <taxon>Bacillota</taxon>
        <taxon>Bacilli</taxon>
        <taxon>Bacillales</taxon>
        <taxon>Bacillaceae</taxon>
        <taxon>Psychrobacillus</taxon>
    </lineage>
</organism>
<proteinExistence type="predicted"/>
<name>A0ABR8RCJ5_9BACI</name>
<dbReference type="EMBL" id="JACSQO010000009">
    <property type="protein sequence ID" value="MBD7945508.1"/>
    <property type="molecule type" value="Genomic_DNA"/>
</dbReference>
<evidence type="ECO:0000313" key="3">
    <source>
        <dbReference type="Proteomes" id="UP000640786"/>
    </source>
</evidence>
<keyword evidence="3" id="KW-1185">Reference proteome</keyword>
<dbReference type="InterPro" id="IPR020825">
    <property type="entry name" value="Phe-tRNA_synthase-like_B3/B4"/>
</dbReference>
<evidence type="ECO:0000313" key="2">
    <source>
        <dbReference type="EMBL" id="MBD7945508.1"/>
    </source>
</evidence>
<dbReference type="PANTHER" id="PTHR39209:SF2">
    <property type="entry name" value="CYTOPLASMIC PROTEIN"/>
    <property type="match status" value="1"/>
</dbReference>
<protein>
    <recommendedName>
        <fullName evidence="1">B3/B4 tRNA-binding domain-containing protein</fullName>
    </recommendedName>
</protein>
<feature type="domain" description="B3/B4 tRNA-binding" evidence="1">
    <location>
        <begin position="62"/>
        <end position="212"/>
    </location>
</feature>
<dbReference type="Proteomes" id="UP000640786">
    <property type="component" value="Unassembled WGS sequence"/>
</dbReference>
<gene>
    <name evidence="2" type="ORF">H9650_15465</name>
</gene>
<accession>A0ABR8RCJ5</accession>
<dbReference type="RefSeq" id="WP_151112969.1">
    <property type="nucleotide sequence ID" value="NZ_JACSQO010000009.1"/>
</dbReference>
<dbReference type="SUPFAM" id="SSF56037">
    <property type="entry name" value="PheT/TilS domain"/>
    <property type="match status" value="1"/>
</dbReference>
<dbReference type="InterPro" id="IPR005146">
    <property type="entry name" value="B3/B4_tRNA-bd"/>
</dbReference>
<dbReference type="Pfam" id="PF03483">
    <property type="entry name" value="B3_4"/>
    <property type="match status" value="1"/>
</dbReference>
<dbReference type="PANTHER" id="PTHR39209">
    <property type="match status" value="1"/>
</dbReference>
<sequence length="229" mass="26260">MFVKLDTALLQIEPTFKIGLIYYNKIIVSTSPQMLKGRLQLFQEQLFFELEEKSVNDFEGIKEWRALWKKLGADPNRYRPSMEAMYRRIAKQNYITPMHSAVDLNNFFSMRYEIPLGIYDLDEVKGDIFLTVGNKETSYLGLNGRENNLSGILTLQDEVEAFGSPFVDSKRTAVTEHTTSALQVVFLRPSMGQEEADKLLESMGQMFTQVHGGEAASIILDNNQVEWRI</sequence>